<reference evidence="1" key="1">
    <citation type="journal article" date="2020" name="Stud. Mycol.">
        <title>101 Dothideomycetes genomes: a test case for predicting lifestyles and emergence of pathogens.</title>
        <authorList>
            <person name="Haridas S."/>
            <person name="Albert R."/>
            <person name="Binder M."/>
            <person name="Bloem J."/>
            <person name="Labutti K."/>
            <person name="Salamov A."/>
            <person name="Andreopoulos B."/>
            <person name="Baker S."/>
            <person name="Barry K."/>
            <person name="Bills G."/>
            <person name="Bluhm B."/>
            <person name="Cannon C."/>
            <person name="Castanera R."/>
            <person name="Culley D."/>
            <person name="Daum C."/>
            <person name="Ezra D."/>
            <person name="Gonzalez J."/>
            <person name="Henrissat B."/>
            <person name="Kuo A."/>
            <person name="Liang C."/>
            <person name="Lipzen A."/>
            <person name="Lutzoni F."/>
            <person name="Magnuson J."/>
            <person name="Mondo S."/>
            <person name="Nolan M."/>
            <person name="Ohm R."/>
            <person name="Pangilinan J."/>
            <person name="Park H.-J."/>
            <person name="Ramirez L."/>
            <person name="Alfaro M."/>
            <person name="Sun H."/>
            <person name="Tritt A."/>
            <person name="Yoshinaga Y."/>
            <person name="Zwiers L.-H."/>
            <person name="Turgeon B."/>
            <person name="Goodwin S."/>
            <person name="Spatafora J."/>
            <person name="Crous P."/>
            <person name="Grigoriev I."/>
        </authorList>
    </citation>
    <scope>NUCLEOTIDE SEQUENCE</scope>
    <source>
        <strain evidence="1">CBS 109.77</strain>
    </source>
</reference>
<organism evidence="1 2">
    <name type="scientific">Melanomma pulvis-pyrius CBS 109.77</name>
    <dbReference type="NCBI Taxonomy" id="1314802"/>
    <lineage>
        <taxon>Eukaryota</taxon>
        <taxon>Fungi</taxon>
        <taxon>Dikarya</taxon>
        <taxon>Ascomycota</taxon>
        <taxon>Pezizomycotina</taxon>
        <taxon>Dothideomycetes</taxon>
        <taxon>Pleosporomycetidae</taxon>
        <taxon>Pleosporales</taxon>
        <taxon>Melanommataceae</taxon>
        <taxon>Melanomma</taxon>
    </lineage>
</organism>
<name>A0A6A6XMF5_9PLEO</name>
<keyword evidence="2" id="KW-1185">Reference proteome</keyword>
<evidence type="ECO:0000313" key="2">
    <source>
        <dbReference type="Proteomes" id="UP000799757"/>
    </source>
</evidence>
<dbReference type="PANTHER" id="PTHR37844">
    <property type="entry name" value="SER/THR PROTEIN PHOSPHATASE SUPERFAMILY (AFU_ORTHOLOGUE AFUA_1G14840)"/>
    <property type="match status" value="1"/>
</dbReference>
<protein>
    <recommendedName>
        <fullName evidence="3">Ser/Thr protein phosphatase superfamily</fullName>
    </recommendedName>
</protein>
<evidence type="ECO:0008006" key="3">
    <source>
        <dbReference type="Google" id="ProtNLM"/>
    </source>
</evidence>
<gene>
    <name evidence="1" type="ORF">K505DRAFT_322823</name>
</gene>
<dbReference type="AlphaFoldDB" id="A0A6A6XMF5"/>
<proteinExistence type="predicted"/>
<evidence type="ECO:0000313" key="1">
    <source>
        <dbReference type="EMBL" id="KAF2797115.1"/>
    </source>
</evidence>
<accession>A0A6A6XMF5</accession>
<dbReference type="EMBL" id="MU001814">
    <property type="protein sequence ID" value="KAF2797115.1"/>
    <property type="molecule type" value="Genomic_DNA"/>
</dbReference>
<dbReference type="PANTHER" id="PTHR37844:SF2">
    <property type="entry name" value="SER_THR PROTEIN PHOSPHATASE SUPERFAMILY (AFU_ORTHOLOGUE AFUA_1G14840)"/>
    <property type="match status" value="1"/>
</dbReference>
<sequence length="291" mass="32236">MKRFTSLFSSSKSPFQILSDLHLNNDAQYLTFHIPVTAPHLILAGNIGRLADYDAYLSFLIRRCNLYTNVFLVLGSLEFHGITIQQGLDLARRMESEPAVRGKLVILNRTRGEVPGTNVTILGCTLWSKIAGSAEDAVLKKIPEFDREQGIRNWSVASHNAAHDADLAWLQREVQDCVNLTSATASSSAAPQILVVTSFAPELREALSPWQVDSPWSSAYGTELLRGMDWNGVKVWVCGATGRTGEFKKYGVKVVMNQRGCVGEEEKGLLRDGISEKEKRGLFDVLRVVKV</sequence>
<dbReference type="OrthoDB" id="550558at2759"/>
<dbReference type="Proteomes" id="UP000799757">
    <property type="component" value="Unassembled WGS sequence"/>
</dbReference>